<proteinExistence type="predicted"/>
<dbReference type="RefSeq" id="XP_018029194.1">
    <property type="nucleotide sequence ID" value="XM_018185339.1"/>
</dbReference>
<keyword evidence="2" id="KW-1185">Reference proteome</keyword>
<dbReference type="AlphaFoldDB" id="A0A177BVY4"/>
<reference evidence="1 2" key="1">
    <citation type="submission" date="2016-05" db="EMBL/GenBank/DDBJ databases">
        <title>Comparative analysis of secretome profiles of manganese(II)-oxidizing ascomycete fungi.</title>
        <authorList>
            <consortium name="DOE Joint Genome Institute"/>
            <person name="Zeiner C.A."/>
            <person name="Purvine S.O."/>
            <person name="Zink E.M."/>
            <person name="Wu S."/>
            <person name="Pasa-Tolic L."/>
            <person name="Chaput D.L."/>
            <person name="Haridas S."/>
            <person name="Grigoriev I.V."/>
            <person name="Santelli C.M."/>
            <person name="Hansel C.M."/>
        </authorList>
    </citation>
    <scope>NUCLEOTIDE SEQUENCE [LARGE SCALE GENOMIC DNA]</scope>
    <source>
        <strain evidence="1 2">AP3s5-JAC2a</strain>
    </source>
</reference>
<dbReference type="GeneID" id="28768825"/>
<dbReference type="Proteomes" id="UP000077069">
    <property type="component" value="Unassembled WGS sequence"/>
</dbReference>
<evidence type="ECO:0000313" key="1">
    <source>
        <dbReference type="EMBL" id="OAF98828.1"/>
    </source>
</evidence>
<gene>
    <name evidence="1" type="ORF">CC84DRAFT_1264800</name>
</gene>
<sequence>MEPAPREVCQWYETQLPTTCRKLEMPIGRMWSMGPDFGGTCSPYSTLGCDAGSEVAVGEGAGEKSIACPEKGLTPNPALDRTFAMKFFASTAVYDPAVRAGKTTTINTVVVTPSPVKRLMPEHAAKFPSTRGD</sequence>
<organism evidence="1 2">
    <name type="scientific">Paraphaeosphaeria sporulosa</name>
    <dbReference type="NCBI Taxonomy" id="1460663"/>
    <lineage>
        <taxon>Eukaryota</taxon>
        <taxon>Fungi</taxon>
        <taxon>Dikarya</taxon>
        <taxon>Ascomycota</taxon>
        <taxon>Pezizomycotina</taxon>
        <taxon>Dothideomycetes</taxon>
        <taxon>Pleosporomycetidae</taxon>
        <taxon>Pleosporales</taxon>
        <taxon>Massarineae</taxon>
        <taxon>Didymosphaeriaceae</taxon>
        <taxon>Paraphaeosphaeria</taxon>
    </lineage>
</organism>
<evidence type="ECO:0000313" key="2">
    <source>
        <dbReference type="Proteomes" id="UP000077069"/>
    </source>
</evidence>
<name>A0A177BVY4_9PLEO</name>
<dbReference type="InParanoid" id="A0A177BVY4"/>
<accession>A0A177BVY4</accession>
<dbReference type="EMBL" id="KV441564">
    <property type="protein sequence ID" value="OAF98828.1"/>
    <property type="molecule type" value="Genomic_DNA"/>
</dbReference>
<protein>
    <submittedName>
        <fullName evidence="1">Uncharacterized protein</fullName>
    </submittedName>
</protein>